<accession>A0ABR1G832</accession>
<proteinExistence type="inferred from homology"/>
<dbReference type="InterPro" id="IPR000649">
    <property type="entry name" value="IF-2B-related"/>
</dbReference>
<evidence type="ECO:0000256" key="6">
    <source>
        <dbReference type="ARBA" id="ARBA00044208"/>
    </source>
</evidence>
<evidence type="ECO:0000256" key="8">
    <source>
        <dbReference type="ARBA" id="ARBA00046432"/>
    </source>
</evidence>
<comment type="similarity">
    <text evidence="2 9">Belongs to the eIF-2B alpha/beta/delta subunits family.</text>
</comment>
<evidence type="ECO:0000256" key="5">
    <source>
        <dbReference type="ARBA" id="ARBA00022917"/>
    </source>
</evidence>
<evidence type="ECO:0000256" key="1">
    <source>
        <dbReference type="ARBA" id="ARBA00004514"/>
    </source>
</evidence>
<evidence type="ECO:0000256" key="9">
    <source>
        <dbReference type="RuleBase" id="RU003814"/>
    </source>
</evidence>
<keyword evidence="4 10" id="KW-0396">Initiation factor</keyword>
<dbReference type="PANTHER" id="PTHR45860">
    <property type="entry name" value="TRANSLATION INITIATION FACTOR EIF-2B SUBUNIT ALPHA"/>
    <property type="match status" value="1"/>
</dbReference>
<reference evidence="10 11" key="1">
    <citation type="submission" date="2024-03" db="EMBL/GenBank/DDBJ databases">
        <title>Aureococcus anophagefferens CCMP1851 and Kratosvirus quantuckense: Draft genome of a second virus-susceptible host strain in the model system.</title>
        <authorList>
            <person name="Chase E."/>
            <person name="Truchon A.R."/>
            <person name="Schepens W."/>
            <person name="Wilhelm S.W."/>
        </authorList>
    </citation>
    <scope>NUCLEOTIDE SEQUENCE [LARGE SCALE GENOMIC DNA]</scope>
    <source>
        <strain evidence="10 11">CCMP1851</strain>
    </source>
</reference>
<evidence type="ECO:0000256" key="2">
    <source>
        <dbReference type="ARBA" id="ARBA00007251"/>
    </source>
</evidence>
<dbReference type="InterPro" id="IPR042528">
    <property type="entry name" value="elF-2B_alpha_N"/>
</dbReference>
<comment type="subcellular location">
    <subcellularLocation>
        <location evidence="1">Cytoplasm</location>
        <location evidence="1">Cytosol</location>
    </subcellularLocation>
</comment>
<name>A0ABR1G832_AURAN</name>
<dbReference type="SUPFAM" id="SSF100950">
    <property type="entry name" value="NagB/RpiA/CoA transferase-like"/>
    <property type="match status" value="1"/>
</dbReference>
<evidence type="ECO:0000256" key="7">
    <source>
        <dbReference type="ARBA" id="ARBA00044236"/>
    </source>
</evidence>
<protein>
    <recommendedName>
        <fullName evidence="6">Translation initiation factor eIF2B subunit alpha</fullName>
    </recommendedName>
    <alternativeName>
        <fullName evidence="7">eIF2B GDP-GTP exchange factor subunit alpha</fullName>
    </alternativeName>
</protein>
<dbReference type="EMBL" id="JBBJCI010000079">
    <property type="protein sequence ID" value="KAK7249340.1"/>
    <property type="molecule type" value="Genomic_DNA"/>
</dbReference>
<comment type="caution">
    <text evidence="10">The sequence shown here is derived from an EMBL/GenBank/DDBJ whole genome shotgun (WGS) entry which is preliminary data.</text>
</comment>
<dbReference type="InterPro" id="IPR051501">
    <property type="entry name" value="eIF2B_alpha/beta/delta"/>
</dbReference>
<dbReference type="PANTHER" id="PTHR45860:SF1">
    <property type="entry name" value="TRANSLATION INITIATION FACTOR EIF-2B SUBUNIT ALPHA"/>
    <property type="match status" value="1"/>
</dbReference>
<dbReference type="GO" id="GO:0003743">
    <property type="term" value="F:translation initiation factor activity"/>
    <property type="evidence" value="ECO:0007669"/>
    <property type="project" value="UniProtKB-KW"/>
</dbReference>
<keyword evidence="11" id="KW-1185">Reference proteome</keyword>
<dbReference type="Pfam" id="PF01008">
    <property type="entry name" value="IF-2B"/>
    <property type="match status" value="1"/>
</dbReference>
<keyword evidence="5" id="KW-0648">Protein biosynthesis</keyword>
<organism evidence="10 11">
    <name type="scientific">Aureococcus anophagefferens</name>
    <name type="common">Harmful bloom alga</name>
    <dbReference type="NCBI Taxonomy" id="44056"/>
    <lineage>
        <taxon>Eukaryota</taxon>
        <taxon>Sar</taxon>
        <taxon>Stramenopiles</taxon>
        <taxon>Ochrophyta</taxon>
        <taxon>Pelagophyceae</taxon>
        <taxon>Pelagomonadales</taxon>
        <taxon>Pelagomonadaceae</taxon>
        <taxon>Aureococcus</taxon>
    </lineage>
</organism>
<evidence type="ECO:0000256" key="3">
    <source>
        <dbReference type="ARBA" id="ARBA00022490"/>
    </source>
</evidence>
<gene>
    <name evidence="10" type="primary">EIF2B1</name>
    <name evidence="10" type="ORF">SO694_00048028</name>
</gene>
<dbReference type="Gene3D" id="1.20.120.1070">
    <property type="entry name" value="Translation initiation factor eIF-2B, N-terminal domain"/>
    <property type="match status" value="1"/>
</dbReference>
<evidence type="ECO:0000313" key="11">
    <source>
        <dbReference type="Proteomes" id="UP001363151"/>
    </source>
</evidence>
<dbReference type="Proteomes" id="UP001363151">
    <property type="component" value="Unassembled WGS sequence"/>
</dbReference>
<comment type="subunit">
    <text evidence="8">Component of the translation initiation factor 2B (eIF2B) complex which is a heterodecamer of two sets of five different subunits: alpha, beta, gamma, delta and epsilon. Subunits alpha, beta and delta comprise a regulatory subcomplex and subunits epsilon and gamma comprise a catalytic subcomplex. Within the complex, the hexameric regulatory complex resides at the center, with the two heterodimeric catalytic subcomplexes bound on opposite sides.</text>
</comment>
<evidence type="ECO:0000256" key="4">
    <source>
        <dbReference type="ARBA" id="ARBA00022540"/>
    </source>
</evidence>
<evidence type="ECO:0000313" key="10">
    <source>
        <dbReference type="EMBL" id="KAK7249340.1"/>
    </source>
</evidence>
<dbReference type="InterPro" id="IPR037171">
    <property type="entry name" value="NagB/RpiA_transferase-like"/>
</dbReference>
<dbReference type="Gene3D" id="3.40.50.10470">
    <property type="entry name" value="Translation initiation factor eif-2b, domain 2"/>
    <property type="match status" value="1"/>
</dbReference>
<keyword evidence="3" id="KW-0963">Cytoplasm</keyword>
<dbReference type="InterPro" id="IPR042529">
    <property type="entry name" value="IF_2B-like_C"/>
</dbReference>
<sequence length="316" mass="33952">MSPQSPPDLESEFASLLTDGTLAIPVAAIQVLLGVIERSSSATMHGLDEELRLARDKLLAFCETQPACLRGRTVISVSSGSELFLRHVTRTFLEFEDFDECKRMLGARGSSFARQSEASRARIAELGHAFVRDGAAVLVHGRSRVATALLAKAAETKHFSVFVTEGRPDGAGVDYASDLAALGVPTTMILDTAVAYYMENVDVVLVGAEGVMENGGVINKVGTLTVATCAKAMRKPVYVAAESYKFARLYPLNQRDLPESHAHTVALPLPQSAHADVVAKSPACDYTPPQFITLLFTDLGILTPAAVSDELIRLYQ</sequence>